<organism evidence="3 4">
    <name type="scientific">Sutcliffiella rhizosphaerae</name>
    <dbReference type="NCBI Taxonomy" id="2880967"/>
    <lineage>
        <taxon>Bacteria</taxon>
        <taxon>Bacillati</taxon>
        <taxon>Bacillota</taxon>
        <taxon>Bacilli</taxon>
        <taxon>Bacillales</taxon>
        <taxon>Bacillaceae</taxon>
        <taxon>Sutcliffiella</taxon>
    </lineage>
</organism>
<accession>A0ABM8YHM8</accession>
<dbReference type="EMBL" id="CAKJTJ010000001">
    <property type="protein sequence ID" value="CAG9619308.1"/>
    <property type="molecule type" value="Genomic_DNA"/>
</dbReference>
<dbReference type="EC" id="2.4.1.11" evidence="3"/>
<dbReference type="PANTHER" id="PTHR45947">
    <property type="entry name" value="SULFOQUINOVOSYL TRANSFERASE SQD2"/>
    <property type="match status" value="1"/>
</dbReference>
<gene>
    <name evidence="3" type="ORF">BACCIP111883_00075</name>
</gene>
<dbReference type="PANTHER" id="PTHR45947:SF3">
    <property type="entry name" value="SULFOQUINOVOSYL TRANSFERASE SQD2"/>
    <property type="match status" value="1"/>
</dbReference>
<dbReference type="CDD" id="cd03801">
    <property type="entry name" value="GT4_PimA-like"/>
    <property type="match status" value="1"/>
</dbReference>
<dbReference type="GO" id="GO:0004373">
    <property type="term" value="F:alpha-1,4-glucan glucosyltransferase (UDP-glucose donor) activity"/>
    <property type="evidence" value="ECO:0007669"/>
    <property type="project" value="UniProtKB-EC"/>
</dbReference>
<feature type="domain" description="Glycosyl transferase family 1" evidence="1">
    <location>
        <begin position="189"/>
        <end position="345"/>
    </location>
</feature>
<name>A0ABM8YHM8_9BACI</name>
<evidence type="ECO:0000259" key="2">
    <source>
        <dbReference type="Pfam" id="PF13439"/>
    </source>
</evidence>
<dbReference type="Pfam" id="PF00534">
    <property type="entry name" value="Glycos_transf_1"/>
    <property type="match status" value="1"/>
</dbReference>
<dbReference type="Proteomes" id="UP000789833">
    <property type="component" value="Unassembled WGS sequence"/>
</dbReference>
<dbReference type="InterPro" id="IPR028098">
    <property type="entry name" value="Glyco_trans_4-like_N"/>
</dbReference>
<sequence length="374" mass="42204">MTGGLGKHVYELSKHLVTSGHKVIVVTLNTLGAPSFEEVEGIRVQRIKDVNPTYKDFHLYIAMVNMNMVETVRNLSKTYNFDIIHAHDWQVGLAARALKSYLNIPLVTTIHALELGRSNLETILQKRTYMYECQLIQNSNSIIVCSSYMKTVIEESYHSNTDIHVIPNGITHHSLKSNSMEEFLKQYDYSHLILFLGRMVPEKGVETLLHAAEEIISLYPSSLFILAGKGPMLEVYKNIVKNKDLEESILFIGFLNENEKATALYHCDILVVPSLYEPFGIVALEGMAAKKTVIAAKTGGLTSIISDEKNGLLFEPSDAVDLAEKLKHLLNHPVLCRKLGENAKQEVREKYKWEDVREHTEALYTEIVTTSSIK</sequence>
<feature type="domain" description="Glycosyltransferase subfamily 4-like N-terminal" evidence="2">
    <location>
        <begin position="3"/>
        <end position="170"/>
    </location>
</feature>
<reference evidence="3 4" key="1">
    <citation type="submission" date="2021-10" db="EMBL/GenBank/DDBJ databases">
        <authorList>
            <person name="Criscuolo A."/>
        </authorList>
    </citation>
    <scope>NUCLEOTIDE SEQUENCE [LARGE SCALE GENOMIC DNA]</scope>
    <source>
        <strain evidence="4">CIP 111883</strain>
    </source>
</reference>
<dbReference type="Pfam" id="PF13439">
    <property type="entry name" value="Glyco_transf_4"/>
    <property type="match status" value="1"/>
</dbReference>
<dbReference type="InterPro" id="IPR001296">
    <property type="entry name" value="Glyco_trans_1"/>
</dbReference>
<evidence type="ECO:0000259" key="1">
    <source>
        <dbReference type="Pfam" id="PF00534"/>
    </source>
</evidence>
<comment type="caution">
    <text evidence="3">The sequence shown here is derived from an EMBL/GenBank/DDBJ whole genome shotgun (WGS) entry which is preliminary data.</text>
</comment>
<keyword evidence="3" id="KW-0328">Glycosyltransferase</keyword>
<proteinExistence type="predicted"/>
<evidence type="ECO:0000313" key="4">
    <source>
        <dbReference type="Proteomes" id="UP000789833"/>
    </source>
</evidence>
<evidence type="ECO:0000313" key="3">
    <source>
        <dbReference type="EMBL" id="CAG9619308.1"/>
    </source>
</evidence>
<protein>
    <submittedName>
        <fullName evidence="3">Glycogen synthase</fullName>
        <ecNumber evidence="3">2.4.1.11</ecNumber>
    </submittedName>
</protein>
<dbReference type="Gene3D" id="3.40.50.2000">
    <property type="entry name" value="Glycogen Phosphorylase B"/>
    <property type="match status" value="2"/>
</dbReference>
<keyword evidence="4" id="KW-1185">Reference proteome</keyword>
<dbReference type="InterPro" id="IPR050194">
    <property type="entry name" value="Glycosyltransferase_grp1"/>
</dbReference>
<dbReference type="SUPFAM" id="SSF53756">
    <property type="entry name" value="UDP-Glycosyltransferase/glycogen phosphorylase"/>
    <property type="match status" value="1"/>
</dbReference>
<keyword evidence="3" id="KW-0808">Transferase</keyword>